<protein>
    <submittedName>
        <fullName evidence="3">Uncharacterized protein</fullName>
    </submittedName>
</protein>
<feature type="compositionally biased region" description="Low complexity" evidence="2">
    <location>
        <begin position="157"/>
        <end position="166"/>
    </location>
</feature>
<evidence type="ECO:0000256" key="2">
    <source>
        <dbReference type="SAM" id="MobiDB-lite"/>
    </source>
</evidence>
<name>A0ABP0Q6A8_9DINO</name>
<dbReference type="Proteomes" id="UP001642484">
    <property type="component" value="Unassembled WGS sequence"/>
</dbReference>
<dbReference type="EMBL" id="CAXAMN010023951">
    <property type="protein sequence ID" value="CAK9082729.1"/>
    <property type="molecule type" value="Genomic_DNA"/>
</dbReference>
<evidence type="ECO:0000256" key="1">
    <source>
        <dbReference type="SAM" id="Coils"/>
    </source>
</evidence>
<feature type="coiled-coil region" evidence="1">
    <location>
        <begin position="266"/>
        <end position="300"/>
    </location>
</feature>
<feature type="region of interest" description="Disordered" evidence="2">
    <location>
        <begin position="362"/>
        <end position="392"/>
    </location>
</feature>
<organism evidence="3 4">
    <name type="scientific">Durusdinium trenchii</name>
    <dbReference type="NCBI Taxonomy" id="1381693"/>
    <lineage>
        <taxon>Eukaryota</taxon>
        <taxon>Sar</taxon>
        <taxon>Alveolata</taxon>
        <taxon>Dinophyceae</taxon>
        <taxon>Suessiales</taxon>
        <taxon>Symbiodiniaceae</taxon>
        <taxon>Durusdinium</taxon>
    </lineage>
</organism>
<proteinExistence type="predicted"/>
<evidence type="ECO:0000313" key="4">
    <source>
        <dbReference type="Proteomes" id="UP001642484"/>
    </source>
</evidence>
<feature type="compositionally biased region" description="Low complexity" evidence="2">
    <location>
        <begin position="373"/>
        <end position="385"/>
    </location>
</feature>
<keyword evidence="4" id="KW-1185">Reference proteome</keyword>
<sequence>MSDVVASERETFQIRAVDSERLRSSMHWFSCNRFRRLPWKSSRVQLHGSRLKRLRRSQHVHLDPSSKDRFRRLPSPQQNLGDKITWPFWHKVMQRRPGGANSDSSTFVCQEDLSAKRSLRRSWTTSMSQAGKLVSAILRPFEDGDTPGNSTVVSAAASEVASDSDTPSLKPSPRESKDIKAKSKVSRITFEGSAPLDTLEKQESDSEEEELPQGIRRLRVGSDASSVGRKSDTSSVNWRADALDVGENLAAEAAAKKGHTSIDSIVALVEAERERWDEEKQALEAKLEELKDHLRSMQAQLSPDAEKQALKAQYQELRKAMKARSRFGAWVCERHMIESDDEEPNAEREELRNKISELSTRLRQAKASLGAASSESDVSPSRRSPGIMRHKK</sequence>
<feature type="compositionally biased region" description="Basic and acidic residues" evidence="2">
    <location>
        <begin position="172"/>
        <end position="181"/>
    </location>
</feature>
<evidence type="ECO:0000313" key="3">
    <source>
        <dbReference type="EMBL" id="CAK9082729.1"/>
    </source>
</evidence>
<feature type="region of interest" description="Disordered" evidence="2">
    <location>
        <begin position="157"/>
        <end position="212"/>
    </location>
</feature>
<keyword evidence="1" id="KW-0175">Coiled coil</keyword>
<gene>
    <name evidence="3" type="ORF">CCMP2556_LOCUS40391</name>
</gene>
<comment type="caution">
    <text evidence="3">The sequence shown here is derived from an EMBL/GenBank/DDBJ whole genome shotgun (WGS) entry which is preliminary data.</text>
</comment>
<accession>A0ABP0Q6A8</accession>
<reference evidence="3 4" key="1">
    <citation type="submission" date="2024-02" db="EMBL/GenBank/DDBJ databases">
        <authorList>
            <person name="Chen Y."/>
            <person name="Shah S."/>
            <person name="Dougan E. K."/>
            <person name="Thang M."/>
            <person name="Chan C."/>
        </authorList>
    </citation>
    <scope>NUCLEOTIDE SEQUENCE [LARGE SCALE GENOMIC DNA]</scope>
</reference>